<proteinExistence type="predicted"/>
<feature type="transmembrane region" description="Helical" evidence="1">
    <location>
        <begin position="12"/>
        <end position="35"/>
    </location>
</feature>
<keyword evidence="3" id="KW-1185">Reference proteome</keyword>
<dbReference type="Proteomes" id="UP001202922">
    <property type="component" value="Unassembled WGS sequence"/>
</dbReference>
<keyword evidence="1" id="KW-0472">Membrane</keyword>
<accession>A0ABS9U394</accession>
<organism evidence="2 3">
    <name type="scientific">Sinomonas terrae</name>
    <dbReference type="NCBI Taxonomy" id="2908838"/>
    <lineage>
        <taxon>Bacteria</taxon>
        <taxon>Bacillati</taxon>
        <taxon>Actinomycetota</taxon>
        <taxon>Actinomycetes</taxon>
        <taxon>Micrococcales</taxon>
        <taxon>Micrococcaceae</taxon>
        <taxon>Sinomonas</taxon>
    </lineage>
</organism>
<feature type="transmembrane region" description="Helical" evidence="1">
    <location>
        <begin position="123"/>
        <end position="147"/>
    </location>
</feature>
<feature type="transmembrane region" description="Helical" evidence="1">
    <location>
        <begin position="56"/>
        <end position="78"/>
    </location>
</feature>
<evidence type="ECO:0000313" key="3">
    <source>
        <dbReference type="Proteomes" id="UP001202922"/>
    </source>
</evidence>
<gene>
    <name evidence="2" type="ORF">L0M17_14470</name>
</gene>
<dbReference type="RefSeq" id="WP_241054779.1">
    <property type="nucleotide sequence ID" value="NZ_JAKZBV010000001.1"/>
</dbReference>
<evidence type="ECO:0000256" key="1">
    <source>
        <dbReference type="SAM" id="Phobius"/>
    </source>
</evidence>
<keyword evidence="1" id="KW-0812">Transmembrane</keyword>
<name>A0ABS9U394_9MICC</name>
<evidence type="ECO:0000313" key="2">
    <source>
        <dbReference type="EMBL" id="MCH6471168.1"/>
    </source>
</evidence>
<feature type="transmembrane region" description="Helical" evidence="1">
    <location>
        <begin position="84"/>
        <end position="102"/>
    </location>
</feature>
<protein>
    <submittedName>
        <fullName evidence="2">Uncharacterized protein</fullName>
    </submittedName>
</protein>
<reference evidence="2 3" key="1">
    <citation type="submission" date="2022-03" db="EMBL/GenBank/DDBJ databases">
        <title>Sinomonas sp. isolated from a soil.</title>
        <authorList>
            <person name="Han J."/>
            <person name="Kim D.-U."/>
        </authorList>
    </citation>
    <scope>NUCLEOTIDE SEQUENCE [LARGE SCALE GENOMIC DNA]</scope>
    <source>
        <strain evidence="2 3">5-5</strain>
    </source>
</reference>
<keyword evidence="1" id="KW-1133">Transmembrane helix</keyword>
<comment type="caution">
    <text evidence="2">The sequence shown here is derived from an EMBL/GenBank/DDBJ whole genome shotgun (WGS) entry which is preliminary data.</text>
</comment>
<dbReference type="EMBL" id="JAKZBV010000001">
    <property type="protein sequence ID" value="MCH6471168.1"/>
    <property type="molecule type" value="Genomic_DNA"/>
</dbReference>
<sequence>MESALHHEIAIQYFQATSSIIPTLAIALAVSSGVMRVQEGKDARIWFLAEVRPRNIFFALGLMLLFAGGEILSLATLATGKTTHTAMFLVLVAIVFMFWLVLYNSIAPSLEAMSERMAKYAGWIAAGGVAALCAIFAAAFFVLGGSIN</sequence>